<dbReference type="PANTHER" id="PTHR46148:SF52">
    <property type="entry name" value="OS04G0603800 PROTEIN"/>
    <property type="match status" value="1"/>
</dbReference>
<organism evidence="2 3">
    <name type="scientific">Hibiscus trionum</name>
    <name type="common">Flower of an hour</name>
    <dbReference type="NCBI Taxonomy" id="183268"/>
    <lineage>
        <taxon>Eukaryota</taxon>
        <taxon>Viridiplantae</taxon>
        <taxon>Streptophyta</taxon>
        <taxon>Embryophyta</taxon>
        <taxon>Tracheophyta</taxon>
        <taxon>Spermatophyta</taxon>
        <taxon>Magnoliopsida</taxon>
        <taxon>eudicotyledons</taxon>
        <taxon>Gunneridae</taxon>
        <taxon>Pentapetalae</taxon>
        <taxon>rosids</taxon>
        <taxon>malvids</taxon>
        <taxon>Malvales</taxon>
        <taxon>Malvaceae</taxon>
        <taxon>Malvoideae</taxon>
        <taxon>Hibiscus</taxon>
    </lineage>
</organism>
<dbReference type="InterPro" id="IPR056924">
    <property type="entry name" value="SH3_Tf2-1"/>
</dbReference>
<protein>
    <recommendedName>
        <fullName evidence="1">Tf2-1-like SH3-like domain-containing protein</fullName>
    </recommendedName>
</protein>
<feature type="domain" description="Tf2-1-like SH3-like" evidence="1">
    <location>
        <begin position="17"/>
        <end position="81"/>
    </location>
</feature>
<sequence>MKHYADQRRTKRHFDVGDEVYLKLQPCRQTFLALRKNLKLTAKFYGPYKVTRRIGLVAYILNLPEHSKLHPIVHVSLLKKKLGNRNFTSIEPHEMTEDG</sequence>
<dbReference type="OrthoDB" id="913535at2759"/>
<comment type="caution">
    <text evidence="2">The sequence shown here is derived from an EMBL/GenBank/DDBJ whole genome shotgun (WGS) entry which is preliminary data.</text>
</comment>
<dbReference type="Pfam" id="PF24626">
    <property type="entry name" value="SH3_Tf2-1"/>
    <property type="match status" value="1"/>
</dbReference>
<gene>
    <name evidence="2" type="ORF">HRI_001248500</name>
</gene>
<reference evidence="2" key="1">
    <citation type="submission" date="2023-05" db="EMBL/GenBank/DDBJ databases">
        <title>Genome and transcriptome analyses reveal genes involved in the formation of fine ridges on petal epidermal cells in Hibiscus trionum.</title>
        <authorList>
            <person name="Koshimizu S."/>
            <person name="Masuda S."/>
            <person name="Ishii T."/>
            <person name="Shirasu K."/>
            <person name="Hoshino A."/>
            <person name="Arita M."/>
        </authorList>
    </citation>
    <scope>NUCLEOTIDE SEQUENCE</scope>
    <source>
        <strain evidence="2">Hamamatsu line</strain>
    </source>
</reference>
<evidence type="ECO:0000259" key="1">
    <source>
        <dbReference type="Pfam" id="PF24626"/>
    </source>
</evidence>
<evidence type="ECO:0000313" key="2">
    <source>
        <dbReference type="EMBL" id="GMI75792.1"/>
    </source>
</evidence>
<dbReference type="AlphaFoldDB" id="A0A9W7HF28"/>
<dbReference type="EMBL" id="BSYR01000012">
    <property type="protein sequence ID" value="GMI75792.1"/>
    <property type="molecule type" value="Genomic_DNA"/>
</dbReference>
<accession>A0A9W7HF28</accession>
<dbReference type="PANTHER" id="PTHR46148">
    <property type="entry name" value="CHROMO DOMAIN-CONTAINING PROTEIN"/>
    <property type="match status" value="1"/>
</dbReference>
<dbReference type="Proteomes" id="UP001165190">
    <property type="component" value="Unassembled WGS sequence"/>
</dbReference>
<name>A0A9W7HF28_HIBTR</name>
<evidence type="ECO:0000313" key="3">
    <source>
        <dbReference type="Proteomes" id="UP001165190"/>
    </source>
</evidence>
<proteinExistence type="predicted"/>
<keyword evidence="3" id="KW-1185">Reference proteome</keyword>